<dbReference type="InterPro" id="IPR008271">
    <property type="entry name" value="Ser/Thr_kinase_AS"/>
</dbReference>
<dbReference type="EMBL" id="MPUH01000635">
    <property type="protein sequence ID" value="OMJ76368.1"/>
    <property type="molecule type" value="Genomic_DNA"/>
</dbReference>
<evidence type="ECO:0000313" key="5">
    <source>
        <dbReference type="EMBL" id="OMJ76368.1"/>
    </source>
</evidence>
<dbReference type="PROSITE" id="PS00108">
    <property type="entry name" value="PROTEIN_KINASE_ST"/>
    <property type="match status" value="1"/>
</dbReference>
<accession>A0A1R2BHY5</accession>
<dbReference type="InterPro" id="IPR011009">
    <property type="entry name" value="Kinase-like_dom_sf"/>
</dbReference>
<dbReference type="InterPro" id="IPR000719">
    <property type="entry name" value="Prot_kinase_dom"/>
</dbReference>
<evidence type="ECO:0000256" key="3">
    <source>
        <dbReference type="ARBA" id="ARBA00022840"/>
    </source>
</evidence>
<organism evidence="5 6">
    <name type="scientific">Stentor coeruleus</name>
    <dbReference type="NCBI Taxonomy" id="5963"/>
    <lineage>
        <taxon>Eukaryota</taxon>
        <taxon>Sar</taxon>
        <taxon>Alveolata</taxon>
        <taxon>Ciliophora</taxon>
        <taxon>Postciliodesmatophora</taxon>
        <taxon>Heterotrichea</taxon>
        <taxon>Heterotrichida</taxon>
        <taxon>Stentoridae</taxon>
        <taxon>Stentor</taxon>
    </lineage>
</organism>
<dbReference type="OrthoDB" id="420470at2759"/>
<feature type="domain" description="Protein kinase" evidence="4">
    <location>
        <begin position="133"/>
        <end position="389"/>
    </location>
</feature>
<dbReference type="PANTHER" id="PTHR24347">
    <property type="entry name" value="SERINE/THREONINE-PROTEIN KINASE"/>
    <property type="match status" value="1"/>
</dbReference>
<reference evidence="5 6" key="1">
    <citation type="submission" date="2016-11" db="EMBL/GenBank/DDBJ databases">
        <title>The macronuclear genome of Stentor coeruleus: a giant cell with tiny introns.</title>
        <authorList>
            <person name="Slabodnick M."/>
            <person name="Ruby J.G."/>
            <person name="Reiff S.B."/>
            <person name="Swart E.C."/>
            <person name="Gosai S."/>
            <person name="Prabakaran S."/>
            <person name="Witkowska E."/>
            <person name="Larue G.E."/>
            <person name="Fisher S."/>
            <person name="Freeman R.M."/>
            <person name="Gunawardena J."/>
            <person name="Chu W."/>
            <person name="Stover N.A."/>
            <person name="Gregory B.D."/>
            <person name="Nowacki M."/>
            <person name="Derisi J."/>
            <person name="Roy S.W."/>
            <person name="Marshall W.F."/>
            <person name="Sood P."/>
        </authorList>
    </citation>
    <scope>NUCLEOTIDE SEQUENCE [LARGE SCALE GENOMIC DNA]</scope>
    <source>
        <strain evidence="5">WM001</strain>
    </source>
</reference>
<evidence type="ECO:0000313" key="6">
    <source>
        <dbReference type="Proteomes" id="UP000187209"/>
    </source>
</evidence>
<comment type="subunit">
    <text evidence="1">Monomer.</text>
</comment>
<dbReference type="AlphaFoldDB" id="A0A1R2BHY5"/>
<evidence type="ECO:0000256" key="2">
    <source>
        <dbReference type="ARBA" id="ARBA00022741"/>
    </source>
</evidence>
<dbReference type="Gene3D" id="3.30.200.20">
    <property type="entry name" value="Phosphorylase Kinase, domain 1"/>
    <property type="match status" value="1"/>
</dbReference>
<dbReference type="SUPFAM" id="SSF56112">
    <property type="entry name" value="Protein kinase-like (PK-like)"/>
    <property type="match status" value="1"/>
</dbReference>
<keyword evidence="2" id="KW-0547">Nucleotide-binding</keyword>
<protein>
    <recommendedName>
        <fullName evidence="4">Protein kinase domain-containing protein</fullName>
    </recommendedName>
</protein>
<evidence type="ECO:0000259" key="4">
    <source>
        <dbReference type="PROSITE" id="PS50011"/>
    </source>
</evidence>
<comment type="caution">
    <text evidence="5">The sequence shown here is derived from an EMBL/GenBank/DDBJ whole genome shotgun (WGS) entry which is preliminary data.</text>
</comment>
<dbReference type="SMART" id="SM00220">
    <property type="entry name" value="S_TKc"/>
    <property type="match status" value="1"/>
</dbReference>
<keyword evidence="6" id="KW-1185">Reference proteome</keyword>
<dbReference type="CDD" id="cd05117">
    <property type="entry name" value="STKc_CAMK"/>
    <property type="match status" value="1"/>
</dbReference>
<evidence type="ECO:0000256" key="1">
    <source>
        <dbReference type="ARBA" id="ARBA00011245"/>
    </source>
</evidence>
<name>A0A1R2BHY5_9CILI</name>
<gene>
    <name evidence="5" type="ORF">SteCoe_24268</name>
</gene>
<dbReference type="FunFam" id="3.30.200.20:FF:000042">
    <property type="entry name" value="Aurora kinase A"/>
    <property type="match status" value="1"/>
</dbReference>
<sequence length="424" mass="48626">MSLFLTIKSRRWTEEGFWKVLDIPQPKLIAKKRLHQGALLFSKDNQTKELIQVRLNTNSMFFTDSSGQVYISNIKWCKVESFVEQSEDDTVYGFTIFKLKTHQDFFVANAESLDEWMGHLSKIGILTGFKHDYAKIKKLDSGKFGKVYLCEDSVSREQFAVKRLKKEAFKDTKNIRQLYNEVSILRKVKHPNIIKLFKIYEDNATISLVLEYIPNGNLLSRIQRRIKFTANEVMIFSKKLFETLRYLHSQGIIHRDLKPENILMTSSVSDCEFKLCDFGLACYVDKALKSKSGSPGYIAPEILRGNSYSTKADIFSAGVIIYILISGIPPFYSKQSEKVMKKNKDCKVSFSKNEFKGISPLLIQFITELLNPEPAFRPTAEQVLGHSWMHLACCSESGSMSCSTLNQDPSEKGNYSFNAWGDRY</sequence>
<dbReference type="Gene3D" id="1.10.510.10">
    <property type="entry name" value="Transferase(Phosphotransferase) domain 1"/>
    <property type="match status" value="1"/>
</dbReference>
<dbReference type="Proteomes" id="UP000187209">
    <property type="component" value="Unassembled WGS sequence"/>
</dbReference>
<dbReference type="PROSITE" id="PS50011">
    <property type="entry name" value="PROTEIN_KINASE_DOM"/>
    <property type="match status" value="1"/>
</dbReference>
<dbReference type="FunFam" id="1.10.510.10:FF:000571">
    <property type="entry name" value="Maternal embryonic leucine zipper kinase"/>
    <property type="match status" value="1"/>
</dbReference>
<dbReference type="Pfam" id="PF00069">
    <property type="entry name" value="Pkinase"/>
    <property type="match status" value="1"/>
</dbReference>
<dbReference type="GO" id="GO:0004672">
    <property type="term" value="F:protein kinase activity"/>
    <property type="evidence" value="ECO:0007669"/>
    <property type="project" value="InterPro"/>
</dbReference>
<keyword evidence="3" id="KW-0067">ATP-binding</keyword>
<dbReference type="GO" id="GO:0005524">
    <property type="term" value="F:ATP binding"/>
    <property type="evidence" value="ECO:0007669"/>
    <property type="project" value="UniProtKB-KW"/>
</dbReference>
<proteinExistence type="predicted"/>